<dbReference type="Proteomes" id="UP000242317">
    <property type="component" value="Unassembled WGS sequence"/>
</dbReference>
<accession>A0A1G6H1Q3</accession>
<evidence type="ECO:0008006" key="3">
    <source>
        <dbReference type="Google" id="ProtNLM"/>
    </source>
</evidence>
<dbReference type="EMBL" id="FMYK01000001">
    <property type="protein sequence ID" value="SDB88199.1"/>
    <property type="molecule type" value="Genomic_DNA"/>
</dbReference>
<evidence type="ECO:0000313" key="2">
    <source>
        <dbReference type="Proteomes" id="UP000242317"/>
    </source>
</evidence>
<gene>
    <name evidence="1" type="ORF">SAMN05421749_101663</name>
</gene>
<dbReference type="AlphaFoldDB" id="A0A1G6H1Q3"/>
<keyword evidence="2" id="KW-1185">Reference proteome</keyword>
<protein>
    <recommendedName>
        <fullName evidence="3">DUF2946 domain-containing protein</fullName>
    </recommendedName>
</protein>
<evidence type="ECO:0000313" key="1">
    <source>
        <dbReference type="EMBL" id="SDB88199.1"/>
    </source>
</evidence>
<reference evidence="2" key="1">
    <citation type="submission" date="2016-09" db="EMBL/GenBank/DDBJ databases">
        <authorList>
            <person name="Varghese N."/>
            <person name="Submissions S."/>
        </authorList>
    </citation>
    <scope>NUCLEOTIDE SEQUENCE [LARGE SCALE GENOMIC DNA]</scope>
    <source>
        <strain evidence="2">ANC 3699</strain>
    </source>
</reference>
<name>A0A1G6H1Q3_9GAMM</name>
<proteinExistence type="predicted"/>
<sequence>MLFHQRMSHNGFNQKLMNQHCSNQRMLFFSGLLLSCFAVCLQIAVFLQPLLPAQYQISPVCETISRALLWHDHSANSNTSKHLDHQHSHQAHAIDQNKNSTHDAHSMSLHTDYHAMSMDDHAKPSPHSAHQHDAGHQCQYCTVYANLVLPPEFGIQEVFERVQVRLLFLQRQFAPIYFYLQRLFLIPQGRAPPLFA</sequence>
<organism evidence="1 2">
    <name type="scientific">Acinetobacter marinus</name>
    <dbReference type="NCBI Taxonomy" id="281375"/>
    <lineage>
        <taxon>Bacteria</taxon>
        <taxon>Pseudomonadati</taxon>
        <taxon>Pseudomonadota</taxon>
        <taxon>Gammaproteobacteria</taxon>
        <taxon>Moraxellales</taxon>
        <taxon>Moraxellaceae</taxon>
        <taxon>Acinetobacter</taxon>
    </lineage>
</organism>